<dbReference type="Gene3D" id="3.40.50.10490">
    <property type="entry name" value="Glucose-6-phosphate isomerase like protein, domain 1"/>
    <property type="match status" value="1"/>
</dbReference>
<evidence type="ECO:0000256" key="5">
    <source>
        <dbReference type="PIRSR" id="PIRSR004692-3"/>
    </source>
</evidence>
<sequence>MTHDEMLARAHETIETEIAGLRRADAAIGPVFCDIVEAMLATLARGGKIVVTGIGKNIHVGEKIAATMASTGSTAMLLNPVQAMHGDLGMVTAADIVLAISYSGESDEVIRLIPSLRRIGVKIIGMTGKADSSLAKNSDWVYLIDCGREACPFNMAPTTSTTATLALGDALAMVLLEARGFKKENFALLHPAGAIGRALLFRVKDIMRTGDRLVALGEGATVRDAVLAMTEAKSGCACVTAPDGTLLGIFTDGDLRRLLTGAGGDPMGRPIAEVMVRHPVSVPLDALAVQVLNIFESHKLDDLPVVDASGKLVGTIDIQDLPRMKIL</sequence>
<evidence type="ECO:0000259" key="7">
    <source>
        <dbReference type="PROSITE" id="PS51371"/>
    </source>
</evidence>
<comment type="similarity">
    <text evidence="1 4">Belongs to the SIS family. GutQ/KpsF subfamily.</text>
</comment>
<dbReference type="SMART" id="SM00116">
    <property type="entry name" value="CBS"/>
    <property type="match status" value="2"/>
</dbReference>
<dbReference type="InterPro" id="IPR050986">
    <property type="entry name" value="GutQ/KpsF_isomerases"/>
</dbReference>
<dbReference type="InterPro" id="IPR035474">
    <property type="entry name" value="SIS_Kpsf"/>
</dbReference>
<dbReference type="Proteomes" id="UP000886845">
    <property type="component" value="Unassembled WGS sequence"/>
</dbReference>
<dbReference type="InterPro" id="IPR001347">
    <property type="entry name" value="SIS_dom"/>
</dbReference>
<evidence type="ECO:0000313" key="9">
    <source>
        <dbReference type="EMBL" id="HIV09899.1"/>
    </source>
</evidence>
<reference evidence="9" key="1">
    <citation type="submission" date="2020-10" db="EMBL/GenBank/DDBJ databases">
        <authorList>
            <person name="Gilroy R."/>
        </authorList>
    </citation>
    <scope>NUCLEOTIDE SEQUENCE</scope>
    <source>
        <strain evidence="9">35461</strain>
    </source>
</reference>
<keyword evidence="9" id="KW-0413">Isomerase</keyword>
<dbReference type="NCBIfam" id="TIGR00393">
    <property type="entry name" value="kpsF"/>
    <property type="match status" value="1"/>
</dbReference>
<protein>
    <submittedName>
        <fullName evidence="9">KpsF/GutQ family sugar-phosphate isomerase</fullName>
    </submittedName>
</protein>
<dbReference type="GO" id="GO:1901135">
    <property type="term" value="P:carbohydrate derivative metabolic process"/>
    <property type="evidence" value="ECO:0007669"/>
    <property type="project" value="InterPro"/>
</dbReference>
<dbReference type="EMBL" id="DVOR01000232">
    <property type="protein sequence ID" value="HIV09899.1"/>
    <property type="molecule type" value="Genomic_DNA"/>
</dbReference>
<dbReference type="InterPro" id="IPR000644">
    <property type="entry name" value="CBS_dom"/>
</dbReference>
<dbReference type="InterPro" id="IPR046342">
    <property type="entry name" value="CBS_dom_sf"/>
</dbReference>
<dbReference type="PROSITE" id="PS51371">
    <property type="entry name" value="CBS"/>
    <property type="match status" value="2"/>
</dbReference>
<dbReference type="PIRSF" id="PIRSF004692">
    <property type="entry name" value="KdsD_KpsF"/>
    <property type="match status" value="1"/>
</dbReference>
<feature type="domain" description="CBS" evidence="7">
    <location>
        <begin position="275"/>
        <end position="327"/>
    </location>
</feature>
<feature type="site" description="Catalytically relevant" evidence="5">
    <location>
        <position position="108"/>
    </location>
</feature>
<feature type="domain" description="SIS" evidence="8">
    <location>
        <begin position="39"/>
        <end position="181"/>
    </location>
</feature>
<dbReference type="Pfam" id="PF00571">
    <property type="entry name" value="CBS"/>
    <property type="match status" value="2"/>
</dbReference>
<evidence type="ECO:0000259" key="8">
    <source>
        <dbReference type="PROSITE" id="PS51464"/>
    </source>
</evidence>
<evidence type="ECO:0000256" key="2">
    <source>
        <dbReference type="ARBA" id="ARBA00022737"/>
    </source>
</evidence>
<keyword evidence="2" id="KW-0677">Repeat</keyword>
<name>A0A9D1T3N3_9BACT</name>
<reference evidence="9" key="2">
    <citation type="journal article" date="2021" name="PeerJ">
        <title>Extensive microbial diversity within the chicken gut microbiome revealed by metagenomics and culture.</title>
        <authorList>
            <person name="Gilroy R."/>
            <person name="Ravi A."/>
            <person name="Getino M."/>
            <person name="Pursley I."/>
            <person name="Horton D.L."/>
            <person name="Alikhan N.F."/>
            <person name="Baker D."/>
            <person name="Gharbi K."/>
            <person name="Hall N."/>
            <person name="Watson M."/>
            <person name="Adriaenssens E.M."/>
            <person name="Foster-Nyarko E."/>
            <person name="Jarju S."/>
            <person name="Secka A."/>
            <person name="Antonio M."/>
            <person name="Oren A."/>
            <person name="Chaudhuri R.R."/>
            <person name="La Ragione R."/>
            <person name="Hildebrand F."/>
            <person name="Pallen M.J."/>
        </authorList>
    </citation>
    <scope>NUCLEOTIDE SEQUENCE</scope>
    <source>
        <strain evidence="9">35461</strain>
    </source>
</reference>
<dbReference type="GO" id="GO:0005975">
    <property type="term" value="P:carbohydrate metabolic process"/>
    <property type="evidence" value="ECO:0007669"/>
    <property type="project" value="InterPro"/>
</dbReference>
<dbReference type="InterPro" id="IPR004800">
    <property type="entry name" value="KdsD/KpsF-type"/>
</dbReference>
<evidence type="ECO:0000313" key="10">
    <source>
        <dbReference type="Proteomes" id="UP000886845"/>
    </source>
</evidence>
<dbReference type="FunFam" id="3.40.50.10490:FF:000011">
    <property type="entry name" value="Arabinose 5-phosphate isomerase"/>
    <property type="match status" value="1"/>
</dbReference>
<dbReference type="PROSITE" id="PS51464">
    <property type="entry name" value="SIS"/>
    <property type="match status" value="1"/>
</dbReference>
<dbReference type="Pfam" id="PF01380">
    <property type="entry name" value="SIS"/>
    <property type="match status" value="1"/>
</dbReference>
<evidence type="ECO:0000256" key="6">
    <source>
        <dbReference type="PROSITE-ProRule" id="PRU00703"/>
    </source>
</evidence>
<dbReference type="InterPro" id="IPR046348">
    <property type="entry name" value="SIS_dom_sf"/>
</dbReference>
<evidence type="ECO:0000256" key="3">
    <source>
        <dbReference type="ARBA" id="ARBA00023122"/>
    </source>
</evidence>
<feature type="site" description="Catalytically relevant" evidence="5">
    <location>
        <position position="190"/>
    </location>
</feature>
<gene>
    <name evidence="9" type="ORF">IAC79_07295</name>
</gene>
<dbReference type="CDD" id="cd05014">
    <property type="entry name" value="SIS_Kpsf"/>
    <property type="match status" value="1"/>
</dbReference>
<evidence type="ECO:0000256" key="1">
    <source>
        <dbReference type="ARBA" id="ARBA00008165"/>
    </source>
</evidence>
<comment type="caution">
    <text evidence="9">The sequence shown here is derived from an EMBL/GenBank/DDBJ whole genome shotgun (WGS) entry which is preliminary data.</text>
</comment>
<evidence type="ECO:0000256" key="4">
    <source>
        <dbReference type="PIRNR" id="PIRNR004692"/>
    </source>
</evidence>
<dbReference type="SUPFAM" id="SSF53697">
    <property type="entry name" value="SIS domain"/>
    <property type="match status" value="1"/>
</dbReference>
<feature type="domain" description="CBS" evidence="7">
    <location>
        <begin position="207"/>
        <end position="267"/>
    </location>
</feature>
<dbReference type="GO" id="GO:0097367">
    <property type="term" value="F:carbohydrate derivative binding"/>
    <property type="evidence" value="ECO:0007669"/>
    <property type="project" value="InterPro"/>
</dbReference>
<dbReference type="CDD" id="cd04604">
    <property type="entry name" value="CBS_pair_SIS_assoc"/>
    <property type="match status" value="1"/>
</dbReference>
<dbReference type="PANTHER" id="PTHR42745">
    <property type="match status" value="1"/>
</dbReference>
<feature type="site" description="Catalytically relevant" evidence="5">
    <location>
        <position position="56"/>
    </location>
</feature>
<dbReference type="PANTHER" id="PTHR42745:SF1">
    <property type="entry name" value="ARABINOSE 5-PHOSPHATE ISOMERASE KDSD"/>
    <property type="match status" value="1"/>
</dbReference>
<dbReference type="GO" id="GO:0019146">
    <property type="term" value="F:arabinose-5-phosphate isomerase activity"/>
    <property type="evidence" value="ECO:0007669"/>
    <property type="project" value="UniProtKB-ARBA"/>
</dbReference>
<accession>A0A9D1T3N3</accession>
<dbReference type="Gene3D" id="3.10.580.10">
    <property type="entry name" value="CBS-domain"/>
    <property type="match status" value="1"/>
</dbReference>
<dbReference type="AlphaFoldDB" id="A0A9D1T3N3"/>
<proteinExistence type="inferred from homology"/>
<organism evidence="9 10">
    <name type="scientific">Candidatus Spyradenecus faecavium</name>
    <dbReference type="NCBI Taxonomy" id="2840947"/>
    <lineage>
        <taxon>Bacteria</taxon>
        <taxon>Pseudomonadati</taxon>
        <taxon>Lentisphaerota</taxon>
        <taxon>Lentisphaeria</taxon>
        <taxon>Lentisphaerales</taxon>
        <taxon>Lentisphaeraceae</taxon>
        <taxon>Lentisphaeraceae incertae sedis</taxon>
        <taxon>Candidatus Spyradenecus</taxon>
    </lineage>
</organism>
<feature type="site" description="Catalytically relevant" evidence="5">
    <location>
        <position position="149"/>
    </location>
</feature>
<keyword evidence="3 6" id="KW-0129">CBS domain</keyword>